<evidence type="ECO:0000313" key="2">
    <source>
        <dbReference type="Proteomes" id="UP000196531"/>
    </source>
</evidence>
<comment type="caution">
    <text evidence="1">The sequence shown here is derived from an EMBL/GenBank/DDBJ whole genome shotgun (WGS) entry which is preliminary data.</text>
</comment>
<accession>A0A1Y5FCW1</accession>
<name>A0A1Y5FCW1_9BACT</name>
<reference evidence="2" key="1">
    <citation type="journal article" date="2017" name="Proc. Natl. Acad. Sci. U.S.A.">
        <title>Simulation of Deepwater Horizon oil plume reveals substrate specialization within a complex community of hydrocarbon-degraders.</title>
        <authorList>
            <person name="Hu P."/>
            <person name="Dubinsky E.A."/>
            <person name="Probst A.J."/>
            <person name="Wang J."/>
            <person name="Sieber C.M.K."/>
            <person name="Tom L.M."/>
            <person name="Gardinali P."/>
            <person name="Banfield J.F."/>
            <person name="Atlas R.M."/>
            <person name="Andersen G.L."/>
        </authorList>
    </citation>
    <scope>NUCLEOTIDE SEQUENCE [LARGE SCALE GENOMIC DNA]</scope>
</reference>
<proteinExistence type="predicted"/>
<gene>
    <name evidence="1" type="ORF">A9Q84_02775</name>
</gene>
<dbReference type="Proteomes" id="UP000196531">
    <property type="component" value="Unassembled WGS sequence"/>
</dbReference>
<dbReference type="EMBL" id="MAAO01000002">
    <property type="protein sequence ID" value="OUR99973.1"/>
    <property type="molecule type" value="Genomic_DNA"/>
</dbReference>
<dbReference type="Gene3D" id="1.10.3210.10">
    <property type="entry name" value="Hypothetical protein af1432"/>
    <property type="match status" value="1"/>
</dbReference>
<organism evidence="1 2">
    <name type="scientific">Halobacteriovorax marinus</name>
    <dbReference type="NCBI Taxonomy" id="97084"/>
    <lineage>
        <taxon>Bacteria</taxon>
        <taxon>Pseudomonadati</taxon>
        <taxon>Bdellovibrionota</taxon>
        <taxon>Bacteriovoracia</taxon>
        <taxon>Bacteriovoracales</taxon>
        <taxon>Halobacteriovoraceae</taxon>
        <taxon>Halobacteriovorax</taxon>
    </lineage>
</organism>
<dbReference type="AlphaFoldDB" id="A0A1Y5FCW1"/>
<sequence>MANKIKVLFYEPRLDFLHVYCLNIMVYTDAKIIICSDQEEALAICAEEDLDFIIINNSSKKNKKKDISYHLNNSIKHSAKRPNVLLIGGAKCDYENFEVKASDSSLKDIIKFIASHAQITAKEMSELWTKKYYPIPIHYLLPGWQTTKNLYEVEEPINIGKPTVRAGEIIQNSLLEEYRKEGRENLYVNSAGRLDLVNSFSSSILETLSPDSGIDIRRRNLETSNAYEMVSEQVRSIGVTETSLELAKASITSMEKMIDELGSMKALYEQLREDELSLRYRHGLVTAFVATHLLNQTDWGHKQQRELITYMAFFHDMVLTEDYMLKFEHDKDVMDSDLPDIEKSIIVNHARLAAKIISSTKGFPSGLDVLIKQHHGCKMGDSLHKISMNVSPLAIIFVLSEEWTNLSLEAEELGKSYTKDKIIRYLKRKYEFPNFMKLIHLLDQLNI</sequence>
<evidence type="ECO:0000313" key="1">
    <source>
        <dbReference type="EMBL" id="OUR99973.1"/>
    </source>
</evidence>
<protein>
    <submittedName>
        <fullName evidence="1">Uncharacterized protein</fullName>
    </submittedName>
</protein>